<dbReference type="Pfam" id="PF00425">
    <property type="entry name" value="Chorismate_bind"/>
    <property type="match status" value="1"/>
</dbReference>
<protein>
    <submittedName>
        <fullName evidence="3">Isochorismate synthase</fullName>
    </submittedName>
</protein>
<organism evidence="3 4">
    <name type="scientific">Segatella copri</name>
    <dbReference type="NCBI Taxonomy" id="165179"/>
    <lineage>
        <taxon>Bacteria</taxon>
        <taxon>Pseudomonadati</taxon>
        <taxon>Bacteroidota</taxon>
        <taxon>Bacteroidia</taxon>
        <taxon>Bacteroidales</taxon>
        <taxon>Prevotellaceae</taxon>
        <taxon>Segatella</taxon>
    </lineage>
</organism>
<dbReference type="OrthoDB" id="9806579at2"/>
<dbReference type="PANTHER" id="PTHR42839">
    <property type="entry name" value="ISOCHORISMATE SYNTHASE ENTC"/>
    <property type="match status" value="1"/>
</dbReference>
<feature type="region of interest" description="Disordered" evidence="1">
    <location>
        <begin position="68"/>
        <end position="97"/>
    </location>
</feature>
<feature type="compositionally biased region" description="Basic and acidic residues" evidence="1">
    <location>
        <begin position="75"/>
        <end position="97"/>
    </location>
</feature>
<name>A0A6A7W8U0_9BACT</name>
<feature type="domain" description="Chorismate-utilising enzyme C-terminal" evidence="2">
    <location>
        <begin position="100"/>
        <end position="354"/>
    </location>
</feature>
<evidence type="ECO:0000313" key="4">
    <source>
        <dbReference type="Proteomes" id="UP000384372"/>
    </source>
</evidence>
<dbReference type="Gene3D" id="3.60.120.10">
    <property type="entry name" value="Anthranilate synthase"/>
    <property type="match status" value="1"/>
</dbReference>
<dbReference type="Proteomes" id="UP000384372">
    <property type="component" value="Unassembled WGS sequence"/>
</dbReference>
<reference evidence="3 4" key="1">
    <citation type="submission" date="2019-09" db="EMBL/GenBank/DDBJ databases">
        <title>Distinct polysaccharide growth profiles of human intestinal Prevotella copri isolates.</title>
        <authorList>
            <person name="Fehlner-Peach H."/>
            <person name="Magnabosco C."/>
            <person name="Raghavan V."/>
            <person name="Scher J.U."/>
            <person name="Tett A."/>
            <person name="Cox L.M."/>
            <person name="Gottsegen C."/>
            <person name="Watters A."/>
            <person name="Wiltshire- Gordon J.D."/>
            <person name="Segata N."/>
            <person name="Bonneau R."/>
            <person name="Littman D.R."/>
        </authorList>
    </citation>
    <scope>NUCLEOTIDE SEQUENCE [LARGE SCALE GENOMIC DNA]</scope>
    <source>
        <strain evidence="4">iAQ1173</strain>
    </source>
</reference>
<dbReference type="RefSeq" id="WP_158462619.1">
    <property type="nucleotide sequence ID" value="NZ_VZAD01000019.1"/>
</dbReference>
<gene>
    <name evidence="3" type="ORF">F7D20_01960</name>
</gene>
<dbReference type="InterPro" id="IPR015890">
    <property type="entry name" value="Chorismate_C"/>
</dbReference>
<accession>A0A6A7W8U0</accession>
<dbReference type="SUPFAM" id="SSF56322">
    <property type="entry name" value="ADC synthase"/>
    <property type="match status" value="1"/>
</dbReference>
<dbReference type="EMBL" id="VZAD01000019">
    <property type="protein sequence ID" value="MQP10748.1"/>
    <property type="molecule type" value="Genomic_DNA"/>
</dbReference>
<dbReference type="PANTHER" id="PTHR42839:SF2">
    <property type="entry name" value="ISOCHORISMATE SYNTHASE ENTC"/>
    <property type="match status" value="1"/>
</dbReference>
<keyword evidence="4" id="KW-1185">Reference proteome</keyword>
<comment type="caution">
    <text evidence="3">The sequence shown here is derived from an EMBL/GenBank/DDBJ whole genome shotgun (WGS) entry which is preliminary data.</text>
</comment>
<evidence type="ECO:0000256" key="1">
    <source>
        <dbReference type="SAM" id="MobiDB-lite"/>
    </source>
</evidence>
<dbReference type="AlphaFoldDB" id="A0A6A7W8U0"/>
<evidence type="ECO:0000313" key="3">
    <source>
        <dbReference type="EMBL" id="MQP10748.1"/>
    </source>
</evidence>
<dbReference type="InterPro" id="IPR005801">
    <property type="entry name" value="ADC_synthase"/>
</dbReference>
<evidence type="ECO:0000259" key="2">
    <source>
        <dbReference type="Pfam" id="PF00425"/>
    </source>
</evidence>
<proteinExistence type="predicted"/>
<sequence length="362" mass="40714">MTAFAYYRLPCEQHATYVAQHVGEPEILSSVAQLNGREGFVIVPFQPSAECPVVLIHPDEKRVIHLTGENFEGGQDEKNSDGGLKDENGGLKGNGKSEEKDGYVRDFGCFHGQLQRGVFRKIVLARRSVQTTRLSAEALFAKACRMYPRLFVALVCSEASGMWLMATPEVLLNGRAGEYHTMSLAGTQKAPMTSLCPIPHEATEGFEWPQKDQEEQQYVTDYIEACIRTFSDDYRLQGPYTMTAAHLCHLRTDIHFRLPCADVLGDVLEALYPTPAVCGIPKEPARRFILRHEHEPRRYYSGFVGMLSPRADTHLFVSLRCMRLLPGGICELYAGGGLLKESEMEKEWRETEAKMQTMMELV</sequence>